<proteinExistence type="predicted"/>
<organism evidence="1 2">
    <name type="scientific">Peribacillus asahii</name>
    <dbReference type="NCBI Taxonomy" id="228899"/>
    <lineage>
        <taxon>Bacteria</taxon>
        <taxon>Bacillati</taxon>
        <taxon>Bacillota</taxon>
        <taxon>Bacilli</taxon>
        <taxon>Bacillales</taxon>
        <taxon>Bacillaceae</taxon>
        <taxon>Peribacillus</taxon>
    </lineage>
</organism>
<dbReference type="RefSeq" id="WP_127760759.1">
    <property type="nucleotide sequence ID" value="NZ_CP026095.1"/>
</dbReference>
<dbReference type="KEGG" id="pasa:BAOM_3008"/>
<sequence length="61" mass="7644">MVDFRKVFFPTGEEKRQQKELLNRLERERVLHFMNQGFNRQEAEEQIDKEVKEFTERDYYS</sequence>
<name>A0A3Q9RP31_9BACI</name>
<reference evidence="1 2" key="1">
    <citation type="submission" date="2018-01" db="EMBL/GenBank/DDBJ databases">
        <title>Bacillus asahii Genome sequencing and assembly.</title>
        <authorList>
            <person name="Jiang H."/>
            <person name="Feng Y."/>
            <person name="Zhao F."/>
            <person name="Lin X."/>
        </authorList>
    </citation>
    <scope>NUCLEOTIDE SEQUENCE [LARGE SCALE GENOMIC DNA]</scope>
    <source>
        <strain evidence="1 2">OM18</strain>
    </source>
</reference>
<dbReference type="Proteomes" id="UP000283095">
    <property type="component" value="Chromosome"/>
</dbReference>
<gene>
    <name evidence="1" type="ORF">BAOM_3008</name>
</gene>
<protein>
    <submittedName>
        <fullName evidence="1">Uncharacterized protein</fullName>
    </submittedName>
</protein>
<accession>A0A3Q9RP31</accession>
<evidence type="ECO:0000313" key="1">
    <source>
        <dbReference type="EMBL" id="AZV43617.1"/>
    </source>
</evidence>
<dbReference type="AlphaFoldDB" id="A0A3Q9RP31"/>
<dbReference type="EMBL" id="CP026095">
    <property type="protein sequence ID" value="AZV43617.1"/>
    <property type="molecule type" value="Genomic_DNA"/>
</dbReference>
<evidence type="ECO:0000313" key="2">
    <source>
        <dbReference type="Proteomes" id="UP000283095"/>
    </source>
</evidence>